<evidence type="ECO:0000313" key="1">
    <source>
        <dbReference type="EMBL" id="QJT07748.1"/>
    </source>
</evidence>
<accession>A0ABX6NCE9</accession>
<dbReference type="Gene3D" id="3.20.20.370">
    <property type="entry name" value="Glycoside hydrolase/deacetylase"/>
    <property type="match status" value="1"/>
</dbReference>
<sequence>MITVCCADADRPLVNELFELFKTPFRFHTPGEEARILLHCSGPAPELPAPPSCVITYSPTAQNDSGQSNPPRAVQFLGHELPIYGLLRAFSPEDGEPFLVSRDGVWGVRKMGEETDAFHLGYDLLAELRLLLTDGQPQEWAPVPTLDLHIALLRECLRAAGVELCEVPPRPHGVSHFVCLTHDVDFARLRDHGLDHSTLGFLHRATVGSFRKWLRRDIPARYLAANLLAAAKTPLILAGLARDIWLCFDEYLRLEDGRPSTYFMIPYKDRPGENVGLDHPERRAARYDVLSLAPELHKVREAGCEIGLHGLDAWRDPAAAQDERQRIAQASGETPAGVRMHWLCFDEGSPAVLDRAGFAYDSTCGYNDAVGFRAGTAIVFRPSGTENLLEVPMHIQDMALFNSKYMDRNAAQAMDDCMPVADHVLAHGGVLTLLWHMRSVAPERNLGEFYQELLQILSERATRFATAADIAAWFRGRRGIIFGDDGDDGAVLLAEGAATQGYALLRYPAGARTAMGQAPAPRETPLQSDVD</sequence>
<keyword evidence="2" id="KW-1185">Reference proteome</keyword>
<dbReference type="SUPFAM" id="SSF88713">
    <property type="entry name" value="Glycoside hydrolase/deacetylase"/>
    <property type="match status" value="1"/>
</dbReference>
<evidence type="ECO:0000313" key="2">
    <source>
        <dbReference type="Proteomes" id="UP000503251"/>
    </source>
</evidence>
<name>A0ABX6NCE9_9BACT</name>
<proteinExistence type="predicted"/>
<dbReference type="EMBL" id="CP039543">
    <property type="protein sequence ID" value="QJT07748.1"/>
    <property type="molecule type" value="Genomic_DNA"/>
</dbReference>
<gene>
    <name evidence="1" type="ORF">E8L03_01855</name>
</gene>
<dbReference type="InterPro" id="IPR011330">
    <property type="entry name" value="Glyco_hydro/deAcase_b/a-brl"/>
</dbReference>
<evidence type="ECO:0008006" key="3">
    <source>
        <dbReference type="Google" id="ProtNLM"/>
    </source>
</evidence>
<dbReference type="RefSeq" id="WP_171266403.1">
    <property type="nucleotide sequence ID" value="NZ_CP039543.1"/>
</dbReference>
<dbReference type="Proteomes" id="UP000503251">
    <property type="component" value="Chromosome"/>
</dbReference>
<reference evidence="1 2" key="1">
    <citation type="submission" date="2019-04" db="EMBL/GenBank/DDBJ databases">
        <title>Isolation and culture of sulfate reducing bacteria from the cold seep of the South China Sea.</title>
        <authorList>
            <person name="Sun C."/>
            <person name="Liu R."/>
        </authorList>
    </citation>
    <scope>NUCLEOTIDE SEQUENCE [LARGE SCALE GENOMIC DNA]</scope>
    <source>
        <strain evidence="1 2">CS1</strain>
    </source>
</reference>
<protein>
    <recommendedName>
        <fullName evidence="3">Nodulation protein B</fullName>
    </recommendedName>
</protein>
<organism evidence="1 2">
    <name type="scientific">Oceanidesulfovibrio marinus</name>
    <dbReference type="NCBI Taxonomy" id="370038"/>
    <lineage>
        <taxon>Bacteria</taxon>
        <taxon>Pseudomonadati</taxon>
        <taxon>Thermodesulfobacteriota</taxon>
        <taxon>Desulfovibrionia</taxon>
        <taxon>Desulfovibrionales</taxon>
        <taxon>Desulfovibrionaceae</taxon>
        <taxon>Oceanidesulfovibrio</taxon>
    </lineage>
</organism>